<organism evidence="1 2">
    <name type="scientific">Mycolicibacterium diernhoferi</name>
    <dbReference type="NCBI Taxonomy" id="1801"/>
    <lineage>
        <taxon>Bacteria</taxon>
        <taxon>Bacillati</taxon>
        <taxon>Actinomycetota</taxon>
        <taxon>Actinomycetes</taxon>
        <taxon>Mycobacteriales</taxon>
        <taxon>Mycobacteriaceae</taxon>
        <taxon>Mycolicibacterium</taxon>
    </lineage>
</organism>
<keyword evidence="2" id="KW-1185">Reference proteome</keyword>
<feature type="non-terminal residue" evidence="1">
    <location>
        <position position="65"/>
    </location>
</feature>
<dbReference type="Gene3D" id="3.40.50.10490">
    <property type="entry name" value="Glucose-6-phosphate isomerase like protein, domain 1"/>
    <property type="match status" value="1"/>
</dbReference>
<dbReference type="GO" id="GO:1901135">
    <property type="term" value="P:carbohydrate derivative metabolic process"/>
    <property type="evidence" value="ECO:0007669"/>
    <property type="project" value="InterPro"/>
</dbReference>
<comment type="caution">
    <text evidence="1">The sequence shown here is derived from an EMBL/GenBank/DDBJ whole genome shotgun (WGS) entry which is preliminary data.</text>
</comment>
<sequence>MSADITASPAWQALSRHHDSIAGQTLRELFAQDPRRGTELTLTVGDLYIDYSKHRVTRETLDLLA</sequence>
<dbReference type="Proteomes" id="UP000220340">
    <property type="component" value="Unassembled WGS sequence"/>
</dbReference>
<dbReference type="EMBL" id="PDCR01000022">
    <property type="protein sequence ID" value="PEG53231.1"/>
    <property type="molecule type" value="Genomic_DNA"/>
</dbReference>
<gene>
    <name evidence="1" type="ORF">CRI78_17265</name>
</gene>
<protein>
    <submittedName>
        <fullName evidence="1">Glucose-6-phosphate isomerase</fullName>
    </submittedName>
</protein>
<dbReference type="AlphaFoldDB" id="A0A2A7NS55"/>
<accession>A0A2A7NS55</accession>
<name>A0A2A7NS55_9MYCO</name>
<evidence type="ECO:0000313" key="2">
    <source>
        <dbReference type="Proteomes" id="UP000220340"/>
    </source>
</evidence>
<dbReference type="SUPFAM" id="SSF53697">
    <property type="entry name" value="SIS domain"/>
    <property type="match status" value="1"/>
</dbReference>
<dbReference type="InterPro" id="IPR046348">
    <property type="entry name" value="SIS_dom_sf"/>
</dbReference>
<keyword evidence="1" id="KW-0413">Isomerase</keyword>
<dbReference type="GO" id="GO:0097367">
    <property type="term" value="F:carbohydrate derivative binding"/>
    <property type="evidence" value="ECO:0007669"/>
    <property type="project" value="InterPro"/>
</dbReference>
<evidence type="ECO:0000313" key="1">
    <source>
        <dbReference type="EMBL" id="PEG53231.1"/>
    </source>
</evidence>
<reference evidence="1 2" key="1">
    <citation type="submission" date="2017-10" db="EMBL/GenBank/DDBJ databases">
        <title>The new phylogeny of genus Mycobacterium.</title>
        <authorList>
            <person name="Tortoli E."/>
            <person name="Trovato A."/>
            <person name="Cirillo D.M."/>
        </authorList>
    </citation>
    <scope>NUCLEOTIDE SEQUENCE [LARGE SCALE GENOMIC DNA]</scope>
    <source>
        <strain evidence="1 2">IP141170001</strain>
    </source>
</reference>
<dbReference type="GO" id="GO:0016853">
    <property type="term" value="F:isomerase activity"/>
    <property type="evidence" value="ECO:0007669"/>
    <property type="project" value="UniProtKB-KW"/>
</dbReference>
<proteinExistence type="predicted"/>